<evidence type="ECO:0000313" key="1">
    <source>
        <dbReference type="EMBL" id="KKR29307.1"/>
    </source>
</evidence>
<organism evidence="1 2">
    <name type="scientific">Candidatus Woesebacteria bacterium GW2011_GWA1_39_8</name>
    <dbReference type="NCBI Taxonomy" id="1618552"/>
    <lineage>
        <taxon>Bacteria</taxon>
        <taxon>Candidatus Woeseibacteriota</taxon>
    </lineage>
</organism>
<dbReference type="Proteomes" id="UP000034793">
    <property type="component" value="Unassembled WGS sequence"/>
</dbReference>
<dbReference type="AlphaFoldDB" id="A0A0G0SUP6"/>
<dbReference type="EMBL" id="LBXL01000033">
    <property type="protein sequence ID" value="KKR29307.1"/>
    <property type="molecule type" value="Genomic_DNA"/>
</dbReference>
<sequence>MLERDTVDQSSDEQRYIEMLNAGDPYQKSEALENCFKLGCMAALGVPVVCGMVDYALRMTSLDNKGVIELVMDFIQNLP</sequence>
<gene>
    <name evidence="1" type="ORF">UT61_C0033G0004</name>
</gene>
<evidence type="ECO:0000313" key="2">
    <source>
        <dbReference type="Proteomes" id="UP000034793"/>
    </source>
</evidence>
<reference evidence="1 2" key="1">
    <citation type="journal article" date="2015" name="Nature">
        <title>rRNA introns, odd ribosomes, and small enigmatic genomes across a large radiation of phyla.</title>
        <authorList>
            <person name="Brown C.T."/>
            <person name="Hug L.A."/>
            <person name="Thomas B.C."/>
            <person name="Sharon I."/>
            <person name="Castelle C.J."/>
            <person name="Singh A."/>
            <person name="Wilkins M.J."/>
            <person name="Williams K.H."/>
            <person name="Banfield J.F."/>
        </authorList>
    </citation>
    <scope>NUCLEOTIDE SEQUENCE [LARGE SCALE GENOMIC DNA]</scope>
</reference>
<proteinExistence type="predicted"/>
<protein>
    <submittedName>
        <fullName evidence="1">Uncharacterized protein</fullName>
    </submittedName>
</protein>
<accession>A0A0G0SUP6</accession>
<name>A0A0G0SUP6_9BACT</name>
<comment type="caution">
    <text evidence="1">The sequence shown here is derived from an EMBL/GenBank/DDBJ whole genome shotgun (WGS) entry which is preliminary data.</text>
</comment>